<gene>
    <name evidence="2" type="ORF">PC110_g14446</name>
</gene>
<reference evidence="2 3" key="1">
    <citation type="submission" date="2018-01" db="EMBL/GenBank/DDBJ databases">
        <title>Draft genome of the strawberry crown rot pathogen Phytophthora cactorum.</title>
        <authorList>
            <person name="Armitage A.D."/>
            <person name="Lysoe E."/>
            <person name="Nellist C.F."/>
            <person name="Harrison R.J."/>
            <person name="Brurberg M.B."/>
        </authorList>
    </citation>
    <scope>NUCLEOTIDE SEQUENCE [LARGE SCALE GENOMIC DNA]</scope>
    <source>
        <strain evidence="2 3">10300</strain>
    </source>
</reference>
<feature type="region of interest" description="Disordered" evidence="1">
    <location>
        <begin position="122"/>
        <end position="158"/>
    </location>
</feature>
<dbReference type="EMBL" id="MJFZ01000442">
    <property type="protein sequence ID" value="RAW29186.1"/>
    <property type="molecule type" value="Genomic_DNA"/>
</dbReference>
<feature type="compositionally biased region" description="Low complexity" evidence="1">
    <location>
        <begin position="143"/>
        <end position="157"/>
    </location>
</feature>
<proteinExistence type="predicted"/>
<dbReference type="OrthoDB" id="123609at2759"/>
<feature type="region of interest" description="Disordered" evidence="1">
    <location>
        <begin position="1"/>
        <end position="92"/>
    </location>
</feature>
<name>A0A329RZZ9_9STRA</name>
<dbReference type="Proteomes" id="UP000251314">
    <property type="component" value="Unassembled WGS sequence"/>
</dbReference>
<accession>A0A329RZZ9</accession>
<evidence type="ECO:0000313" key="2">
    <source>
        <dbReference type="EMBL" id="RAW29186.1"/>
    </source>
</evidence>
<protein>
    <submittedName>
        <fullName evidence="2">Uncharacterized protein</fullName>
    </submittedName>
</protein>
<organism evidence="2 3">
    <name type="scientific">Phytophthora cactorum</name>
    <dbReference type="NCBI Taxonomy" id="29920"/>
    <lineage>
        <taxon>Eukaryota</taxon>
        <taxon>Sar</taxon>
        <taxon>Stramenopiles</taxon>
        <taxon>Oomycota</taxon>
        <taxon>Peronosporomycetes</taxon>
        <taxon>Peronosporales</taxon>
        <taxon>Peronosporaceae</taxon>
        <taxon>Phytophthora</taxon>
    </lineage>
</organism>
<evidence type="ECO:0000313" key="3">
    <source>
        <dbReference type="Proteomes" id="UP000251314"/>
    </source>
</evidence>
<dbReference type="VEuPathDB" id="FungiDB:PC110_g14446"/>
<evidence type="ECO:0000256" key="1">
    <source>
        <dbReference type="SAM" id="MobiDB-lite"/>
    </source>
</evidence>
<comment type="caution">
    <text evidence="2">The sequence shown here is derived from an EMBL/GenBank/DDBJ whole genome shotgun (WGS) entry which is preliminary data.</text>
</comment>
<keyword evidence="3" id="KW-1185">Reference proteome</keyword>
<feature type="compositionally biased region" description="Basic and acidic residues" evidence="1">
    <location>
        <begin position="72"/>
        <end position="86"/>
    </location>
</feature>
<sequence>MTNASHSDAPATTQAPVTDRERIGMVEEDEDKSTVVARERGNSNNPEGQAPAEGDNASERLTLMRGVTGSLERLEESQSKSEKKSSVTEMACATPTPVTAPQYFVQKQPGYGLPQSDLQRLYAAGTHGGAQGAQPAPDPPQVQPGQGQAGAGRFPAPNQNVAVRYPDARQKKLAIRPFDGKALYVGLGSGFLEWGQRFERQVALGQSACGFY</sequence>
<dbReference type="AlphaFoldDB" id="A0A329RZZ9"/>
<feature type="compositionally biased region" description="Polar residues" evidence="1">
    <location>
        <begin position="1"/>
        <end position="16"/>
    </location>
</feature>